<evidence type="ECO:0000256" key="2">
    <source>
        <dbReference type="SAM" id="MobiDB-lite"/>
    </source>
</evidence>
<feature type="region of interest" description="Disordered" evidence="2">
    <location>
        <begin position="1"/>
        <end position="20"/>
    </location>
</feature>
<comment type="caution">
    <text evidence="5">The sequence shown here is derived from an EMBL/GenBank/DDBJ whole genome shotgun (WGS) entry which is preliminary data.</text>
</comment>
<dbReference type="InterPro" id="IPR050922">
    <property type="entry name" value="LytR/CpsA/Psr_CW_biosynth"/>
</dbReference>
<accession>A0A2K2THP1</accession>
<keyword evidence="3" id="KW-0472">Membrane</keyword>
<dbReference type="PANTHER" id="PTHR33392">
    <property type="entry name" value="POLYISOPRENYL-TEICHOIC ACID--PEPTIDOGLYCAN TEICHOIC ACID TRANSFERASE TAGU"/>
    <property type="match status" value="1"/>
</dbReference>
<evidence type="ECO:0000256" key="3">
    <source>
        <dbReference type="SAM" id="Phobius"/>
    </source>
</evidence>
<feature type="compositionally biased region" description="Basic residues" evidence="2">
    <location>
        <begin position="10"/>
        <end position="20"/>
    </location>
</feature>
<keyword evidence="3" id="KW-1133">Transmembrane helix</keyword>
<dbReference type="PANTHER" id="PTHR33392:SF6">
    <property type="entry name" value="POLYISOPRENYL-TEICHOIC ACID--PEPTIDOGLYCAN TEICHOIC ACID TRANSFERASE TAGU"/>
    <property type="match status" value="1"/>
</dbReference>
<dbReference type="NCBIfam" id="TIGR00350">
    <property type="entry name" value="lytR_cpsA_psr"/>
    <property type="match status" value="1"/>
</dbReference>
<dbReference type="InterPro" id="IPR004474">
    <property type="entry name" value="LytR_CpsA_psr"/>
</dbReference>
<dbReference type="Gene3D" id="3.40.630.190">
    <property type="entry name" value="LCP protein"/>
    <property type="match status" value="1"/>
</dbReference>
<feature type="domain" description="Cell envelope-related transcriptional attenuator" evidence="4">
    <location>
        <begin position="101"/>
        <end position="247"/>
    </location>
</feature>
<dbReference type="AlphaFoldDB" id="A0A2K2THP1"/>
<feature type="transmembrane region" description="Helical" evidence="3">
    <location>
        <begin position="30"/>
        <end position="50"/>
    </location>
</feature>
<feature type="region of interest" description="Disordered" evidence="2">
    <location>
        <begin position="288"/>
        <end position="316"/>
    </location>
</feature>
<evidence type="ECO:0000259" key="4">
    <source>
        <dbReference type="Pfam" id="PF03816"/>
    </source>
</evidence>
<reference evidence="5 6" key="1">
    <citation type="submission" date="2018-01" db="EMBL/GenBank/DDBJ databases">
        <title>Draft genome sequence of the feruloyl esterase-producing strain Lactobacillus fermentum CRL 1446, isolated from artisanal goat milk cheese.</title>
        <authorList>
            <person name="Abeijon Mukdsi M.C."/>
            <person name="Saavedra L."/>
            <person name="Gauffin Cano M.P."/>
            <person name="Hebert E.M."/>
            <person name="Medina R.B."/>
        </authorList>
    </citation>
    <scope>NUCLEOTIDE SEQUENCE [LARGE SCALE GENOMIC DNA]</scope>
    <source>
        <strain evidence="5 6">CRL 1446</strain>
    </source>
</reference>
<proteinExistence type="inferred from homology"/>
<name>A0A2K2THP1_LIMFE</name>
<evidence type="ECO:0000313" key="6">
    <source>
        <dbReference type="Proteomes" id="UP000236514"/>
    </source>
</evidence>
<dbReference type="Pfam" id="PF03816">
    <property type="entry name" value="LytR_cpsA_psr"/>
    <property type="match status" value="1"/>
</dbReference>
<dbReference type="Proteomes" id="UP000236514">
    <property type="component" value="Unassembled WGS sequence"/>
</dbReference>
<gene>
    <name evidence="5" type="ORF">C1Y38_07130</name>
</gene>
<organism evidence="5 6">
    <name type="scientific">Limosilactobacillus fermentum</name>
    <name type="common">Lactobacillus fermentum</name>
    <dbReference type="NCBI Taxonomy" id="1613"/>
    <lineage>
        <taxon>Bacteria</taxon>
        <taxon>Bacillati</taxon>
        <taxon>Bacillota</taxon>
        <taxon>Bacilli</taxon>
        <taxon>Lactobacillales</taxon>
        <taxon>Lactobacillaceae</taxon>
        <taxon>Limosilactobacillus</taxon>
    </lineage>
</organism>
<evidence type="ECO:0000256" key="1">
    <source>
        <dbReference type="ARBA" id="ARBA00006068"/>
    </source>
</evidence>
<evidence type="ECO:0000313" key="5">
    <source>
        <dbReference type="EMBL" id="PNV57633.1"/>
    </source>
</evidence>
<keyword evidence="3" id="KW-0812">Transmembrane</keyword>
<protein>
    <submittedName>
        <fullName evidence="5">Transcriptional regulator</fullName>
    </submittedName>
</protein>
<feature type="compositionally biased region" description="Polar residues" evidence="2">
    <location>
        <begin position="288"/>
        <end position="301"/>
    </location>
</feature>
<sequence length="336" mass="37727">MDSEELQHRSSQHQHHHHHHHHHRRRWLRWLWILVGLVVVVALFFAGMAWRNVRVATNSMYSPSGVVKSRNLSKLLAAKKPINILLLGTDTGALGRSYKGRTDTIMMMSVNPQTKKTTIVSIPRDMEVTLPDYSDESPAKINAAYTYGGVKETIKTLKEYYNVPIDGYVLVNMGGLEKAINQVGGVTVKSPLTFSYGGYSFEKGKTYTMKGAQALAFSRMRHEDPNGDYGRQERQRLVIMALLKKSASYKSILNQSFLNDIADETQTDFTLNNMMSVALHYRSAGQSVTSDHAQGTSQTVSGEDFEVVSTTERQRVSNELRTTLGLKQVTVKTESN</sequence>
<dbReference type="RefSeq" id="WP_103205514.1">
    <property type="nucleotide sequence ID" value="NZ_OKQY01000042.1"/>
</dbReference>
<comment type="similarity">
    <text evidence="1">Belongs to the LytR/CpsA/Psr (LCP) family.</text>
</comment>
<dbReference type="EMBL" id="POTQ01000014">
    <property type="protein sequence ID" value="PNV57633.1"/>
    <property type="molecule type" value="Genomic_DNA"/>
</dbReference>